<proteinExistence type="predicted"/>
<dbReference type="PRINTS" id="PR00032">
    <property type="entry name" value="HTHARAC"/>
</dbReference>
<feature type="domain" description="HTH araC/xylS-type" evidence="4">
    <location>
        <begin position="193"/>
        <end position="291"/>
    </location>
</feature>
<dbReference type="Pfam" id="PF12833">
    <property type="entry name" value="HTH_18"/>
    <property type="match status" value="1"/>
</dbReference>
<dbReference type="EMBL" id="BJMH01000028">
    <property type="protein sequence ID" value="GEB34835.1"/>
    <property type="molecule type" value="Genomic_DNA"/>
</dbReference>
<dbReference type="Gene3D" id="1.10.10.60">
    <property type="entry name" value="Homeodomain-like"/>
    <property type="match status" value="2"/>
</dbReference>
<sequence>MDGAIKEFLSSGAKPILSSDDLGWSNIMLSRWENIPPAHLYDASLAKRHVMAIHGTQEPLNLQFFQHGNRTEKKLAPGDIQLLAAGEKWSCRWTRAISFVKLAIDPLFLDQVAEESGFGHTDKWQLEQKPLVRDEKLIVLTRWMMEEVLNGGASGKLYSQSLATTMAVHLLRNYTADARSSVASSTATNEQVTAAIEYMRMNVEQDISLKELAVVANISLSQLVRLFKQHTGVTPHQYLIRLRMERAKQLIRCGHKSLKEVAAQSGFADQAHFTRQFKKATGLTPLKYASSR</sequence>
<dbReference type="GO" id="GO:0003700">
    <property type="term" value="F:DNA-binding transcription factor activity"/>
    <property type="evidence" value="ECO:0007669"/>
    <property type="project" value="InterPro"/>
</dbReference>
<dbReference type="Proteomes" id="UP000316882">
    <property type="component" value="Unassembled WGS sequence"/>
</dbReference>
<dbReference type="PANTHER" id="PTHR46796:SF6">
    <property type="entry name" value="ARAC SUBFAMILY"/>
    <property type="match status" value="1"/>
</dbReference>
<evidence type="ECO:0000256" key="3">
    <source>
        <dbReference type="ARBA" id="ARBA00023163"/>
    </source>
</evidence>
<gene>
    <name evidence="5" type="ORF">BPA01_44150</name>
</gene>
<dbReference type="InterPro" id="IPR009057">
    <property type="entry name" value="Homeodomain-like_sf"/>
</dbReference>
<dbReference type="InterPro" id="IPR050204">
    <property type="entry name" value="AraC_XylS_family_regulators"/>
</dbReference>
<evidence type="ECO:0000256" key="2">
    <source>
        <dbReference type="ARBA" id="ARBA00023125"/>
    </source>
</evidence>
<dbReference type="GO" id="GO:0043565">
    <property type="term" value="F:sequence-specific DNA binding"/>
    <property type="evidence" value="ECO:0007669"/>
    <property type="project" value="InterPro"/>
</dbReference>
<dbReference type="InterPro" id="IPR018062">
    <property type="entry name" value="HTH_AraC-typ_CS"/>
</dbReference>
<evidence type="ECO:0000313" key="6">
    <source>
        <dbReference type="Proteomes" id="UP000316882"/>
    </source>
</evidence>
<name>A0A4Y3PPM1_BREPA</name>
<dbReference type="PANTHER" id="PTHR46796">
    <property type="entry name" value="HTH-TYPE TRANSCRIPTIONAL ACTIVATOR RHAS-RELATED"/>
    <property type="match status" value="1"/>
</dbReference>
<protein>
    <recommendedName>
        <fullName evidence="4">HTH araC/xylS-type domain-containing protein</fullName>
    </recommendedName>
</protein>
<evidence type="ECO:0000313" key="5">
    <source>
        <dbReference type="EMBL" id="GEB34835.1"/>
    </source>
</evidence>
<keyword evidence="3" id="KW-0804">Transcription</keyword>
<keyword evidence="6" id="KW-1185">Reference proteome</keyword>
<evidence type="ECO:0000256" key="1">
    <source>
        <dbReference type="ARBA" id="ARBA00023015"/>
    </source>
</evidence>
<comment type="caution">
    <text evidence="5">The sequence shown here is derived from an EMBL/GenBank/DDBJ whole genome shotgun (WGS) entry which is preliminary data.</text>
</comment>
<organism evidence="5 6">
    <name type="scientific">Brevibacillus parabrevis</name>
    <dbReference type="NCBI Taxonomy" id="54914"/>
    <lineage>
        <taxon>Bacteria</taxon>
        <taxon>Bacillati</taxon>
        <taxon>Bacillota</taxon>
        <taxon>Bacilli</taxon>
        <taxon>Bacillales</taxon>
        <taxon>Paenibacillaceae</taxon>
        <taxon>Brevibacillus</taxon>
    </lineage>
</organism>
<dbReference type="SMART" id="SM00342">
    <property type="entry name" value="HTH_ARAC"/>
    <property type="match status" value="1"/>
</dbReference>
<accession>A0A4Y3PPM1</accession>
<keyword evidence="1" id="KW-0805">Transcription regulation</keyword>
<dbReference type="RefSeq" id="WP_233454166.1">
    <property type="nucleotide sequence ID" value="NZ_BJMH01000028.1"/>
</dbReference>
<reference evidence="5 6" key="1">
    <citation type="submission" date="2019-06" db="EMBL/GenBank/DDBJ databases">
        <title>Whole genome shotgun sequence of Brevibacillus parabrevis NBRC 12334.</title>
        <authorList>
            <person name="Hosoyama A."/>
            <person name="Uohara A."/>
            <person name="Ohji S."/>
            <person name="Ichikawa N."/>
        </authorList>
    </citation>
    <scope>NUCLEOTIDE SEQUENCE [LARGE SCALE GENOMIC DNA]</scope>
    <source>
        <strain evidence="5 6">NBRC 12334</strain>
    </source>
</reference>
<dbReference type="PROSITE" id="PS01124">
    <property type="entry name" value="HTH_ARAC_FAMILY_2"/>
    <property type="match status" value="1"/>
</dbReference>
<dbReference type="InterPro" id="IPR020449">
    <property type="entry name" value="Tscrpt_reg_AraC-type_HTH"/>
</dbReference>
<dbReference type="AlphaFoldDB" id="A0A4Y3PPM1"/>
<keyword evidence="2" id="KW-0238">DNA-binding</keyword>
<dbReference type="InterPro" id="IPR018060">
    <property type="entry name" value="HTH_AraC"/>
</dbReference>
<evidence type="ECO:0000259" key="4">
    <source>
        <dbReference type="PROSITE" id="PS01124"/>
    </source>
</evidence>
<dbReference type="PROSITE" id="PS00041">
    <property type="entry name" value="HTH_ARAC_FAMILY_1"/>
    <property type="match status" value="1"/>
</dbReference>
<dbReference type="SUPFAM" id="SSF46689">
    <property type="entry name" value="Homeodomain-like"/>
    <property type="match status" value="2"/>
</dbReference>